<evidence type="ECO:0008006" key="3">
    <source>
        <dbReference type="Google" id="ProtNLM"/>
    </source>
</evidence>
<evidence type="ECO:0000313" key="1">
    <source>
        <dbReference type="EMBL" id="EKS49742.1"/>
    </source>
</evidence>
<organism evidence="1 2">
    <name type="scientific">Lacticaseibacillus rhamnosus LRHMDP3</name>
    <dbReference type="NCBI Taxonomy" id="1203259"/>
    <lineage>
        <taxon>Bacteria</taxon>
        <taxon>Bacillati</taxon>
        <taxon>Bacillota</taxon>
        <taxon>Bacilli</taxon>
        <taxon>Lactobacillales</taxon>
        <taxon>Lactobacillaceae</taxon>
        <taxon>Lacticaseibacillus</taxon>
    </lineage>
</organism>
<name>A0AB33XS49_LACRH</name>
<dbReference type="AlphaFoldDB" id="A0AB33XS49"/>
<dbReference type="RefSeq" id="WP_005716507.1">
    <property type="nucleotide sequence ID" value="NZ_AMQX01000012.1"/>
</dbReference>
<reference evidence="1 2" key="1">
    <citation type="journal article" date="2013" name="Genome Announc.">
        <title>Draft Genome Sequence of Staphylococcus simulans UMC-CNS-990, Isolated from a Case of Chronic Bovine Mastitis.</title>
        <authorList>
            <person name="Calcutt M.J."/>
            <person name="Foecking M.F."/>
            <person name="Hsieh H.Y."/>
            <person name="Perry J."/>
            <person name="Stewart G.C."/>
            <person name="Middleton J.R."/>
        </authorList>
    </citation>
    <scope>NUCLEOTIDE SEQUENCE [LARGE SCALE GENOMIC DNA]</scope>
    <source>
        <strain evidence="1 2">LRHMDP3</strain>
    </source>
</reference>
<dbReference type="Proteomes" id="UP000009352">
    <property type="component" value="Unassembled WGS sequence"/>
</dbReference>
<protein>
    <recommendedName>
        <fullName evidence="3">DUF2187 domain-containing protein</fullName>
    </recommendedName>
</protein>
<gene>
    <name evidence="1" type="ORF">LRHMDP3_2156</name>
</gene>
<accession>A0AB33XS49</accession>
<sequence length="84" mass="9778">MKHAKSGMTVLCQANGNMEYDFIGRIEKCYENSALVTILDYDPRDKFNVQDLVGRTVIAFKRMKQSNRDRLESDFDRPMQRDVG</sequence>
<proteinExistence type="predicted"/>
<comment type="caution">
    <text evidence="1">The sequence shown here is derived from an EMBL/GenBank/DDBJ whole genome shotgun (WGS) entry which is preliminary data.</text>
</comment>
<evidence type="ECO:0000313" key="2">
    <source>
        <dbReference type="Proteomes" id="UP000009352"/>
    </source>
</evidence>
<dbReference type="EMBL" id="AMQX01000012">
    <property type="protein sequence ID" value="EKS49742.1"/>
    <property type="molecule type" value="Genomic_DNA"/>
</dbReference>